<name>A0A6M4IRI7_9BACT</name>
<dbReference type="InterPro" id="IPR036388">
    <property type="entry name" value="WH-like_DNA-bd_sf"/>
</dbReference>
<evidence type="ECO:0000256" key="1">
    <source>
        <dbReference type="ARBA" id="ARBA00009820"/>
    </source>
</evidence>
<dbReference type="AlphaFoldDB" id="A0A6M4IRI7"/>
<dbReference type="SUPFAM" id="SSF48452">
    <property type="entry name" value="TPR-like"/>
    <property type="match status" value="1"/>
</dbReference>
<dbReference type="KEGG" id="ggr:HKW67_19450"/>
<dbReference type="SUPFAM" id="SSF82171">
    <property type="entry name" value="DPP6 N-terminal domain-like"/>
    <property type="match status" value="2"/>
</dbReference>
<proteinExistence type="inferred from homology"/>
<reference evidence="4 5" key="1">
    <citation type="submission" date="2020-05" db="EMBL/GenBank/DDBJ databases">
        <title>Complete genome sequence of Gemmatimonas greenlandica TET16.</title>
        <authorList>
            <person name="Zeng Y."/>
        </authorList>
    </citation>
    <scope>NUCLEOTIDE SEQUENCE [LARGE SCALE GENOMIC DNA]</scope>
    <source>
        <strain evidence="4 5">TET16</strain>
    </source>
</reference>
<feature type="region of interest" description="Disordered" evidence="2">
    <location>
        <begin position="238"/>
        <end position="263"/>
    </location>
</feature>
<feature type="domain" description="Bacterial transcriptional activator" evidence="3">
    <location>
        <begin position="98"/>
        <end position="235"/>
    </location>
</feature>
<dbReference type="Proteomes" id="UP000500938">
    <property type="component" value="Chromosome"/>
</dbReference>
<organism evidence="4 5">
    <name type="scientific">Gemmatimonas groenlandica</name>
    <dbReference type="NCBI Taxonomy" id="2732249"/>
    <lineage>
        <taxon>Bacteria</taxon>
        <taxon>Pseudomonadati</taxon>
        <taxon>Gemmatimonadota</taxon>
        <taxon>Gemmatimonadia</taxon>
        <taxon>Gemmatimonadales</taxon>
        <taxon>Gemmatimonadaceae</taxon>
        <taxon>Gemmatimonas</taxon>
    </lineage>
</organism>
<evidence type="ECO:0000313" key="5">
    <source>
        <dbReference type="Proteomes" id="UP000500938"/>
    </source>
</evidence>
<dbReference type="InterPro" id="IPR011042">
    <property type="entry name" value="6-blade_b-propeller_TolB-like"/>
</dbReference>
<sequence>MIRIRLFGGLSVARDDQRLPAPSATQPRRLAILATIAQSGERGVSRDRLVELFWPDGSEEVARRGLTQALYALRTGLDDEQLLLGVQELRLNRDVATCDVLEYADAIDGGELERAARLYSGPFLDGFRVPGLADFDRRIEEQRAELARRHETLLERLAVNATKRGETDQAVDWWRQRASMDPFSGRIAEAYMRARAAAGDRIGAIRHARVHEQLVAQEFGTEAAASVTALAEQLRAELETPGPPPAAPATIAETPRASSEPLPVPVMPVPMPLPVPEARPAESPTMHAAAPIAPIAQPARPGPRRSRAAIVALLSITVAALGLFAWKAQPEASTRFDDVDLRSLRVSAARRIAADESFELDPAISPDGLNIAYVAGDEGAMRLYLRQRDGSQAVPIAASVAGDQRLPRWSPDGTSIAFQADGGVWVVPALGGTARLVLAPRPNDKWFASSPVWSPDGQELAWVTGDTIFRMPVSGGTRRVIATGATQIHGLAWSPDGRWLAAVSGNAEFTIGNRAYQSTLGVAIGNLGPSAIVLIATANPPSGRDAARPVRVLVPPTTLNASPVWLDQRTLIFVSNRGGTRDLFAAHITDDGTLRGEVERITAGLDVHSVSASRDGRQLAYAVFRQLTNIWSIPIPRDAPATLAAATRVTQGTQVVEGMAVSRDGRWLAYDANVAGQQDIFRLALRDGAPVNREAERIVSSPVDDFHPTWSPDGQWIAYYTFRGNVRRAAYVPAGGGTTRLVHPNDEALEEFSPAWTADGKGLLFFRGSGQYGDLYRTDRLDDTTWGPTRRVTTAGAGAASYIGDGRQIVYFSAPGTIRLADSSFRESTSRVLLSPDTRGPVMTTSGAVTGDGTAIIVKGQDATGIGFWSYPLQNGALGAPRVLLRFDDPRRTSPRPEFTMDARFLYFTLTEREADVWSLQLERR</sequence>
<protein>
    <recommendedName>
        <fullName evidence="3">Bacterial transcriptional activator domain-containing protein</fullName>
    </recommendedName>
</protein>
<comment type="similarity">
    <text evidence="1">Belongs to the TolB family.</text>
</comment>
<dbReference type="SMART" id="SM01043">
    <property type="entry name" value="BTAD"/>
    <property type="match status" value="1"/>
</dbReference>
<keyword evidence="5" id="KW-1185">Reference proteome</keyword>
<dbReference type="Gene3D" id="2.120.10.30">
    <property type="entry name" value="TolB, C-terminal domain"/>
    <property type="match status" value="3"/>
</dbReference>
<dbReference type="RefSeq" id="WP_171226969.1">
    <property type="nucleotide sequence ID" value="NZ_CP053085.1"/>
</dbReference>
<dbReference type="Pfam" id="PF07676">
    <property type="entry name" value="PD40"/>
    <property type="match status" value="4"/>
</dbReference>
<dbReference type="PANTHER" id="PTHR36842">
    <property type="entry name" value="PROTEIN TOLB HOMOLOG"/>
    <property type="match status" value="1"/>
</dbReference>
<evidence type="ECO:0000259" key="3">
    <source>
        <dbReference type="SMART" id="SM01043"/>
    </source>
</evidence>
<dbReference type="InterPro" id="IPR005158">
    <property type="entry name" value="BTAD"/>
</dbReference>
<dbReference type="SUPFAM" id="SSF46894">
    <property type="entry name" value="C-terminal effector domain of the bipartite response regulators"/>
    <property type="match status" value="1"/>
</dbReference>
<dbReference type="Gene3D" id="1.10.10.10">
    <property type="entry name" value="Winged helix-like DNA-binding domain superfamily/Winged helix DNA-binding domain"/>
    <property type="match status" value="1"/>
</dbReference>
<evidence type="ECO:0000313" key="4">
    <source>
        <dbReference type="EMBL" id="QJR37534.1"/>
    </source>
</evidence>
<dbReference type="PANTHER" id="PTHR36842:SF1">
    <property type="entry name" value="PROTEIN TOLB"/>
    <property type="match status" value="1"/>
</dbReference>
<evidence type="ECO:0000256" key="2">
    <source>
        <dbReference type="SAM" id="MobiDB-lite"/>
    </source>
</evidence>
<gene>
    <name evidence="4" type="ORF">HKW67_19450</name>
</gene>
<dbReference type="GO" id="GO:0006355">
    <property type="term" value="P:regulation of DNA-templated transcription"/>
    <property type="evidence" value="ECO:0007669"/>
    <property type="project" value="InterPro"/>
</dbReference>
<dbReference type="Gene3D" id="1.25.40.10">
    <property type="entry name" value="Tetratricopeptide repeat domain"/>
    <property type="match status" value="1"/>
</dbReference>
<feature type="compositionally biased region" description="Low complexity" evidence="2">
    <location>
        <begin position="248"/>
        <end position="257"/>
    </location>
</feature>
<dbReference type="Pfam" id="PF03704">
    <property type="entry name" value="BTAD"/>
    <property type="match status" value="1"/>
</dbReference>
<dbReference type="EMBL" id="CP053085">
    <property type="protein sequence ID" value="QJR37534.1"/>
    <property type="molecule type" value="Genomic_DNA"/>
</dbReference>
<accession>A0A6M4IRI7</accession>
<dbReference type="GO" id="GO:0003677">
    <property type="term" value="F:DNA binding"/>
    <property type="evidence" value="ECO:0007669"/>
    <property type="project" value="InterPro"/>
</dbReference>
<dbReference type="InterPro" id="IPR016032">
    <property type="entry name" value="Sig_transdc_resp-reg_C-effctor"/>
</dbReference>
<dbReference type="InterPro" id="IPR011659">
    <property type="entry name" value="WD40"/>
</dbReference>
<dbReference type="InterPro" id="IPR011990">
    <property type="entry name" value="TPR-like_helical_dom_sf"/>
</dbReference>